<dbReference type="Pfam" id="PF16407">
    <property type="entry name" value="PKD_2"/>
    <property type="match status" value="1"/>
</dbReference>
<name>A0A9X2JDK3_9SPHI</name>
<dbReference type="InterPro" id="IPR032183">
    <property type="entry name" value="PKD-like"/>
</dbReference>
<reference evidence="1" key="1">
    <citation type="submission" date="2022-06" db="EMBL/GenBank/DDBJ databases">
        <title>Solitalea sp. MAHUQ-68 isolated from rhizospheric soil.</title>
        <authorList>
            <person name="Huq M.A."/>
        </authorList>
    </citation>
    <scope>NUCLEOTIDE SEQUENCE</scope>
    <source>
        <strain evidence="1">MAHUQ-68</strain>
    </source>
</reference>
<keyword evidence="2" id="KW-1185">Reference proteome</keyword>
<comment type="caution">
    <text evidence="1">The sequence shown here is derived from an EMBL/GenBank/DDBJ whole genome shotgun (WGS) entry which is preliminary data.</text>
</comment>
<dbReference type="PROSITE" id="PS51257">
    <property type="entry name" value="PROKAR_LIPOPROTEIN"/>
    <property type="match status" value="1"/>
</dbReference>
<organism evidence="1 2">
    <name type="scientific">Solitalea agri</name>
    <dbReference type="NCBI Taxonomy" id="2953739"/>
    <lineage>
        <taxon>Bacteria</taxon>
        <taxon>Pseudomonadati</taxon>
        <taxon>Bacteroidota</taxon>
        <taxon>Sphingobacteriia</taxon>
        <taxon>Sphingobacteriales</taxon>
        <taxon>Sphingobacteriaceae</taxon>
        <taxon>Solitalea</taxon>
    </lineage>
</organism>
<gene>
    <name evidence="1" type="ORF">NF867_16995</name>
</gene>
<accession>A0A9X2JDK3</accession>
<protein>
    <submittedName>
        <fullName evidence="1">PKD-like family lipoprotein</fullName>
    </submittedName>
</protein>
<evidence type="ECO:0000313" key="2">
    <source>
        <dbReference type="Proteomes" id="UP001155182"/>
    </source>
</evidence>
<evidence type="ECO:0000313" key="1">
    <source>
        <dbReference type="EMBL" id="MCO4294562.1"/>
    </source>
</evidence>
<proteinExistence type="predicted"/>
<keyword evidence="1" id="KW-0449">Lipoprotein</keyword>
<dbReference type="EMBL" id="JAMWYS010000058">
    <property type="protein sequence ID" value="MCO4294562.1"/>
    <property type="molecule type" value="Genomic_DNA"/>
</dbReference>
<dbReference type="RefSeq" id="WP_252589594.1">
    <property type="nucleotide sequence ID" value="NZ_JAMWYS010000058.1"/>
</dbReference>
<dbReference type="AlphaFoldDB" id="A0A9X2JDK3"/>
<dbReference type="Proteomes" id="UP001155182">
    <property type="component" value="Unassembled WGS sequence"/>
</dbReference>
<sequence length="502" mass="56844">MKKIYSYLLAGSILFASSCKEDLGNYEYHDINKVTIEDISETGEITAIFGAPLTIKPEVSYSLDTKADPSRYSYEWTYIDPIDTRIHVLATTKDLELAGLPLKVNSYKFFYRVTDKETGVRFDKPFTLTVRNEINEGWLLMTEVNGKAQLDLLSLNLDNTTFTPINDLLAKTGSGLTLKGKPLMVYTYDMGTFIAPGINLPYGFYVGTDQETNRINPENFSYSSNYNVQYEMFGYPLPQNFHYDVIRKCGLQHSYMIANGDLFNYDKTYGLRYSTPLNYSSGKIFKIAPFMALNENDANTPVVVFDVEKKRFVKHSGGTLATVAIYTDPTGTNKKFSYSIGMDLVYMDYYLGLKEVLAILKNGSNQYYLAGFIPNTGVQNYYDQLTATDFDKAEKIAISPDLGYIFYNVGGKVYEYDMFSKSTKLMLDMGAQNISALKFQVFHKTKYKDSNKLIVCSYDPALPAETNGKMEMFTVPTAHGDLVSYKTFTGFGKVVSLHYRER</sequence>